<organism evidence="2 3">
    <name type="scientific">Magallana gigas</name>
    <name type="common">Pacific oyster</name>
    <name type="synonym">Crassostrea gigas</name>
    <dbReference type="NCBI Taxonomy" id="29159"/>
    <lineage>
        <taxon>Eukaryota</taxon>
        <taxon>Metazoa</taxon>
        <taxon>Spiralia</taxon>
        <taxon>Lophotrochozoa</taxon>
        <taxon>Mollusca</taxon>
        <taxon>Bivalvia</taxon>
        <taxon>Autobranchia</taxon>
        <taxon>Pteriomorphia</taxon>
        <taxon>Ostreida</taxon>
        <taxon>Ostreoidea</taxon>
        <taxon>Ostreidae</taxon>
        <taxon>Magallana</taxon>
    </lineage>
</organism>
<accession>A0A8W8II85</accession>
<dbReference type="Gene3D" id="1.10.10.2590">
    <property type="entry name" value="BEN domain"/>
    <property type="match status" value="1"/>
</dbReference>
<feature type="signal peptide" evidence="1">
    <location>
        <begin position="1"/>
        <end position="25"/>
    </location>
</feature>
<keyword evidence="1" id="KW-0732">Signal</keyword>
<proteinExistence type="predicted"/>
<protein>
    <recommendedName>
        <fullName evidence="4">BEN domain-containing protein</fullName>
    </recommendedName>
</protein>
<dbReference type="AlphaFoldDB" id="A0A8W8II85"/>
<feature type="chain" id="PRO_5036498501" description="BEN domain-containing protein" evidence="1">
    <location>
        <begin position="26"/>
        <end position="193"/>
    </location>
</feature>
<keyword evidence="3" id="KW-1185">Reference proteome</keyword>
<dbReference type="EnsemblMetazoa" id="G14118.1">
    <property type="protein sequence ID" value="G14118.1:cds"/>
    <property type="gene ID" value="G14118"/>
</dbReference>
<name>A0A8W8II85_MAGGI</name>
<sequence>MPWLLPIRVSTDLFISLQLVACVCGKDKNFILQPISLTLESLETNVLESTYTLQDSSAIWTENCKLLETSDIMVNRGKLRKATSSASQCVGGKAAFTSQCVGGKAAFTLTSKLAILVFSIEELAQSRGQGLRKAKKGDVRPVLNSTKIEVLKEYVNAWCVKNGKGELDEKYFNDAITEKISYCRKQMKKLQTE</sequence>
<evidence type="ECO:0000256" key="1">
    <source>
        <dbReference type="SAM" id="SignalP"/>
    </source>
</evidence>
<evidence type="ECO:0000313" key="3">
    <source>
        <dbReference type="Proteomes" id="UP000005408"/>
    </source>
</evidence>
<dbReference type="Proteomes" id="UP000005408">
    <property type="component" value="Unassembled WGS sequence"/>
</dbReference>
<evidence type="ECO:0000313" key="2">
    <source>
        <dbReference type="EnsemblMetazoa" id="G14118.1:cds"/>
    </source>
</evidence>
<reference evidence="2" key="1">
    <citation type="submission" date="2022-08" db="UniProtKB">
        <authorList>
            <consortium name="EnsemblMetazoa"/>
        </authorList>
    </citation>
    <scope>IDENTIFICATION</scope>
    <source>
        <strain evidence="2">05x7-T-G4-1.051#20</strain>
    </source>
</reference>
<evidence type="ECO:0008006" key="4">
    <source>
        <dbReference type="Google" id="ProtNLM"/>
    </source>
</evidence>